<reference evidence="11 12" key="1">
    <citation type="submission" date="2017-02" db="EMBL/GenBank/DDBJ databases">
        <title>Acinetobacter sp. ANC 4945, whole genome shotgun sequencing project.</title>
        <authorList>
            <person name="Radolfova-Krizova L."/>
            <person name="Al Atrouni A."/>
            <person name="Nemec A."/>
        </authorList>
    </citation>
    <scope>NUCLEOTIDE SEQUENCE [LARGE SCALE GENOMIC DNA]</scope>
    <source>
        <strain evidence="11 12">ANC 4945</strain>
    </source>
</reference>
<name>A0A1T1GVZ9_9GAMM</name>
<dbReference type="InterPro" id="IPR036108">
    <property type="entry name" value="4pyrrol_syn_uPrphyn_synt_sf"/>
</dbReference>
<dbReference type="GO" id="GO:0006782">
    <property type="term" value="P:protoporphyrinogen IX biosynthetic process"/>
    <property type="evidence" value="ECO:0007669"/>
    <property type="project" value="UniProtKB-UniRule"/>
</dbReference>
<dbReference type="EC" id="4.2.1.75" evidence="3 9"/>
<dbReference type="GO" id="GO:0006780">
    <property type="term" value="P:uroporphyrinogen III biosynthetic process"/>
    <property type="evidence" value="ECO:0007669"/>
    <property type="project" value="UniProtKB-UniRule"/>
</dbReference>
<dbReference type="SUPFAM" id="SSF69618">
    <property type="entry name" value="HemD-like"/>
    <property type="match status" value="1"/>
</dbReference>
<dbReference type="UniPathway" id="UPA00251">
    <property type="reaction ID" value="UER00320"/>
</dbReference>
<evidence type="ECO:0000256" key="8">
    <source>
        <dbReference type="ARBA" id="ARBA00048617"/>
    </source>
</evidence>
<dbReference type="Gene3D" id="3.40.50.10090">
    <property type="match status" value="2"/>
</dbReference>
<protein>
    <recommendedName>
        <fullName evidence="7 9">Uroporphyrinogen-III synthase</fullName>
        <ecNumber evidence="3 9">4.2.1.75</ecNumber>
    </recommendedName>
</protein>
<dbReference type="GO" id="GO:0004852">
    <property type="term" value="F:uroporphyrinogen-III synthase activity"/>
    <property type="evidence" value="ECO:0007669"/>
    <property type="project" value="UniProtKB-UniRule"/>
</dbReference>
<dbReference type="EMBL" id="MVKX01000006">
    <property type="protein sequence ID" value="OOV81786.1"/>
    <property type="molecule type" value="Genomic_DNA"/>
</dbReference>
<comment type="function">
    <text evidence="6 9">Catalyzes cyclization of the linear tetrapyrrole, hydroxymethylbilane, to the macrocyclic uroporphyrinogen III.</text>
</comment>
<evidence type="ECO:0000256" key="9">
    <source>
        <dbReference type="RuleBase" id="RU366031"/>
    </source>
</evidence>
<comment type="similarity">
    <text evidence="2 9">Belongs to the uroporphyrinogen-III synthase family.</text>
</comment>
<evidence type="ECO:0000259" key="10">
    <source>
        <dbReference type="Pfam" id="PF02602"/>
    </source>
</evidence>
<dbReference type="CDD" id="cd06578">
    <property type="entry name" value="HemD"/>
    <property type="match status" value="1"/>
</dbReference>
<comment type="pathway">
    <text evidence="1 9">Porphyrin-containing compound metabolism; protoporphyrin-IX biosynthesis; coproporphyrinogen-III from 5-aminolevulinate: step 3/4.</text>
</comment>
<evidence type="ECO:0000256" key="4">
    <source>
        <dbReference type="ARBA" id="ARBA00023239"/>
    </source>
</evidence>
<evidence type="ECO:0000313" key="12">
    <source>
        <dbReference type="Proteomes" id="UP000191160"/>
    </source>
</evidence>
<organism evidence="11 12">
    <name type="scientific">Acinetobacter amyesii</name>
    <dbReference type="NCBI Taxonomy" id="2942470"/>
    <lineage>
        <taxon>Bacteria</taxon>
        <taxon>Pseudomonadati</taxon>
        <taxon>Pseudomonadota</taxon>
        <taxon>Gammaproteobacteria</taxon>
        <taxon>Moraxellales</taxon>
        <taxon>Moraxellaceae</taxon>
        <taxon>Acinetobacter</taxon>
    </lineage>
</organism>
<keyword evidence="5 9" id="KW-0627">Porphyrin biosynthesis</keyword>
<keyword evidence="12" id="KW-1185">Reference proteome</keyword>
<evidence type="ECO:0000256" key="1">
    <source>
        <dbReference type="ARBA" id="ARBA00004772"/>
    </source>
</evidence>
<dbReference type="PANTHER" id="PTHR38042">
    <property type="entry name" value="UROPORPHYRINOGEN-III SYNTHASE, CHLOROPLASTIC"/>
    <property type="match status" value="1"/>
</dbReference>
<dbReference type="PANTHER" id="PTHR38042:SF1">
    <property type="entry name" value="UROPORPHYRINOGEN-III SYNTHASE, CHLOROPLASTIC"/>
    <property type="match status" value="1"/>
</dbReference>
<accession>A0A1T1GVZ9</accession>
<comment type="catalytic activity">
    <reaction evidence="8 9">
        <text>hydroxymethylbilane = uroporphyrinogen III + H2O</text>
        <dbReference type="Rhea" id="RHEA:18965"/>
        <dbReference type="ChEBI" id="CHEBI:15377"/>
        <dbReference type="ChEBI" id="CHEBI:57308"/>
        <dbReference type="ChEBI" id="CHEBI:57845"/>
        <dbReference type="EC" id="4.2.1.75"/>
    </reaction>
</comment>
<sequence length="259" mass="28714">MLFINTRPLDRAAQLSLTLRSAGVAVAELPLLELKPRAWSEALAACYAQLSAADVLVVVSPSAVTFGMQGLRKAGISLDQLEHIQWVAVGDATAAKLADYGIHSVVPQVETSEGMLTLSHLEQLETGACVAFWRGEGGRQFMMQQLLARGIQVLNFVLYERHLPEETTQKVKTLISEHQLSSPYCMLITSEASWLNWLDLIQSHLSVLSHAHFLVLGVRLFELLEQSRITLNKDFKIIQLEDLNATHILQHVQVVQGNT</sequence>
<feature type="domain" description="Tetrapyrrole biosynthesis uroporphyrinogen III synthase" evidence="10">
    <location>
        <begin position="14"/>
        <end position="228"/>
    </location>
</feature>
<evidence type="ECO:0000256" key="3">
    <source>
        <dbReference type="ARBA" id="ARBA00013109"/>
    </source>
</evidence>
<evidence type="ECO:0000256" key="5">
    <source>
        <dbReference type="ARBA" id="ARBA00023244"/>
    </source>
</evidence>
<gene>
    <name evidence="11" type="ORF">B1202_10045</name>
</gene>
<evidence type="ECO:0000256" key="6">
    <source>
        <dbReference type="ARBA" id="ARBA00037589"/>
    </source>
</evidence>
<dbReference type="InterPro" id="IPR003754">
    <property type="entry name" value="4pyrrol_synth_uPrphyn_synth"/>
</dbReference>
<evidence type="ECO:0000313" key="11">
    <source>
        <dbReference type="EMBL" id="OOV81786.1"/>
    </source>
</evidence>
<comment type="caution">
    <text evidence="11">The sequence shown here is derived from an EMBL/GenBank/DDBJ whole genome shotgun (WGS) entry which is preliminary data.</text>
</comment>
<evidence type="ECO:0000256" key="2">
    <source>
        <dbReference type="ARBA" id="ARBA00008133"/>
    </source>
</evidence>
<dbReference type="Pfam" id="PF02602">
    <property type="entry name" value="HEM4"/>
    <property type="match status" value="1"/>
</dbReference>
<dbReference type="AlphaFoldDB" id="A0A1T1GVZ9"/>
<dbReference type="RefSeq" id="WP_078190463.1">
    <property type="nucleotide sequence ID" value="NZ_JAMCOZ010000006.1"/>
</dbReference>
<dbReference type="InterPro" id="IPR039793">
    <property type="entry name" value="UROS/Hem4"/>
</dbReference>
<evidence type="ECO:0000256" key="7">
    <source>
        <dbReference type="ARBA" id="ARBA00040167"/>
    </source>
</evidence>
<proteinExistence type="inferred from homology"/>
<dbReference type="Proteomes" id="UP000191160">
    <property type="component" value="Unassembled WGS sequence"/>
</dbReference>
<keyword evidence="4 9" id="KW-0456">Lyase</keyword>